<dbReference type="PRINTS" id="PR01713">
    <property type="entry name" value="NUCEPIMERASE"/>
</dbReference>
<comment type="caution">
    <text evidence="3">The sequence shown here is derived from an EMBL/GenBank/DDBJ whole genome shotgun (WGS) entry which is preliminary data.</text>
</comment>
<dbReference type="OrthoDB" id="9801785at2"/>
<sequence length="317" mass="32998">MDQENGSAGDANPTTAPSSAPAAVVGASGFLGTVLVRTLRAGGVRVAEYTRETPFLTGPGVPDDQLLSARTVFWLATSINPAVADAEPWRAQEDRDTFASMLRTVGQLANPPRIVLISSGGTVYDPAGEPPYREDSPTVPPSAYGQAKLAMEGCLLTAGPVGERGLVARVANAYGPGQPAASGQGVIAYWMRALARGEPITLFGDPSTTRDFVYVDDIAEALAAVHDHHAGPLPPVLNVGSGVPTSLGDLAEAVCDVTSTPFSGVRRESARGFDIPHSWLDVGLAGESLGWKPRTPLRTGLSAAWRHVLDAVGRGAR</sequence>
<dbReference type="Proteomes" id="UP000185696">
    <property type="component" value="Unassembled WGS sequence"/>
</dbReference>
<name>A0A7Z1AZU5_9PSEU</name>
<keyword evidence="4" id="KW-1185">Reference proteome</keyword>
<dbReference type="EMBL" id="MSIF01000002">
    <property type="protein sequence ID" value="OLF12651.1"/>
    <property type="molecule type" value="Genomic_DNA"/>
</dbReference>
<evidence type="ECO:0000313" key="4">
    <source>
        <dbReference type="Proteomes" id="UP000185696"/>
    </source>
</evidence>
<feature type="domain" description="NAD-dependent epimerase/dehydratase" evidence="2">
    <location>
        <begin position="23"/>
        <end position="240"/>
    </location>
</feature>
<dbReference type="InterPro" id="IPR036291">
    <property type="entry name" value="NAD(P)-bd_dom_sf"/>
</dbReference>
<dbReference type="Gene3D" id="3.40.50.720">
    <property type="entry name" value="NAD(P)-binding Rossmann-like Domain"/>
    <property type="match status" value="1"/>
</dbReference>
<proteinExistence type="predicted"/>
<accession>A0A7Z1AZU5</accession>
<evidence type="ECO:0000259" key="2">
    <source>
        <dbReference type="Pfam" id="PF01370"/>
    </source>
</evidence>
<dbReference type="InterPro" id="IPR050177">
    <property type="entry name" value="Lipid_A_modif_metabolic_enz"/>
</dbReference>
<gene>
    <name evidence="3" type="ORF">BLA60_04975</name>
</gene>
<dbReference type="PANTHER" id="PTHR43245:SF13">
    <property type="entry name" value="UDP-D-APIOSE_UDP-D-XYLOSE SYNTHASE 2"/>
    <property type="match status" value="1"/>
</dbReference>
<evidence type="ECO:0000256" key="1">
    <source>
        <dbReference type="SAM" id="MobiDB-lite"/>
    </source>
</evidence>
<reference evidence="3 4" key="1">
    <citation type="submission" date="2016-12" db="EMBL/GenBank/DDBJ databases">
        <title>The draft genome sequence of Actinophytocola xinjiangensis.</title>
        <authorList>
            <person name="Wang W."/>
            <person name="Yuan L."/>
        </authorList>
    </citation>
    <scope>NUCLEOTIDE SEQUENCE [LARGE SCALE GENOMIC DNA]</scope>
    <source>
        <strain evidence="3 4">CGMCC 4.4663</strain>
    </source>
</reference>
<dbReference type="AlphaFoldDB" id="A0A7Z1AZU5"/>
<protein>
    <recommendedName>
        <fullName evidence="2">NAD-dependent epimerase/dehydratase domain-containing protein</fullName>
    </recommendedName>
</protein>
<dbReference type="PANTHER" id="PTHR43245">
    <property type="entry name" value="BIFUNCTIONAL POLYMYXIN RESISTANCE PROTEIN ARNA"/>
    <property type="match status" value="1"/>
</dbReference>
<dbReference type="Pfam" id="PF01370">
    <property type="entry name" value="Epimerase"/>
    <property type="match status" value="1"/>
</dbReference>
<feature type="region of interest" description="Disordered" evidence="1">
    <location>
        <begin position="1"/>
        <end position="21"/>
    </location>
</feature>
<dbReference type="SUPFAM" id="SSF51735">
    <property type="entry name" value="NAD(P)-binding Rossmann-fold domains"/>
    <property type="match status" value="1"/>
</dbReference>
<dbReference type="InterPro" id="IPR001509">
    <property type="entry name" value="Epimerase_deHydtase"/>
</dbReference>
<organism evidence="3 4">
    <name type="scientific">Actinophytocola xinjiangensis</name>
    <dbReference type="NCBI Taxonomy" id="485602"/>
    <lineage>
        <taxon>Bacteria</taxon>
        <taxon>Bacillati</taxon>
        <taxon>Actinomycetota</taxon>
        <taxon>Actinomycetes</taxon>
        <taxon>Pseudonocardiales</taxon>
        <taxon>Pseudonocardiaceae</taxon>
    </lineage>
</organism>
<evidence type="ECO:0000313" key="3">
    <source>
        <dbReference type="EMBL" id="OLF12651.1"/>
    </source>
</evidence>